<dbReference type="AlphaFoldDB" id="B3SAI1"/>
<evidence type="ECO:0000313" key="2">
    <source>
        <dbReference type="EMBL" id="EDV20315.1"/>
    </source>
</evidence>
<evidence type="ECO:0000256" key="1">
    <source>
        <dbReference type="SAM" id="Phobius"/>
    </source>
</evidence>
<reference evidence="2 3" key="1">
    <citation type="journal article" date="2008" name="Nature">
        <title>The Trichoplax genome and the nature of placozoans.</title>
        <authorList>
            <person name="Srivastava M."/>
            <person name="Begovic E."/>
            <person name="Chapman J."/>
            <person name="Putnam N.H."/>
            <person name="Hellsten U."/>
            <person name="Kawashima T."/>
            <person name="Kuo A."/>
            <person name="Mitros T."/>
            <person name="Salamov A."/>
            <person name="Carpenter M.L."/>
            <person name="Signorovitch A.Y."/>
            <person name="Moreno M.A."/>
            <person name="Kamm K."/>
            <person name="Grimwood J."/>
            <person name="Schmutz J."/>
            <person name="Shapiro H."/>
            <person name="Grigoriev I.V."/>
            <person name="Buss L.W."/>
            <person name="Schierwater B."/>
            <person name="Dellaporta S.L."/>
            <person name="Rokhsar D.S."/>
        </authorList>
    </citation>
    <scope>NUCLEOTIDE SEQUENCE [LARGE SCALE GENOMIC DNA]</scope>
    <source>
        <strain evidence="2 3">Grell-BS-1999</strain>
    </source>
</reference>
<dbReference type="CTD" id="6758478"/>
<accession>B3SAI1</accession>
<dbReference type="RefSeq" id="XP_002117265.1">
    <property type="nucleotide sequence ID" value="XM_002117229.1"/>
</dbReference>
<protein>
    <submittedName>
        <fullName evidence="2">Uncharacterized protein</fullName>
    </submittedName>
</protein>
<keyword evidence="1" id="KW-0812">Transmembrane</keyword>
<dbReference type="InParanoid" id="B3SAI1"/>
<keyword evidence="1" id="KW-0472">Membrane</keyword>
<keyword evidence="3" id="KW-1185">Reference proteome</keyword>
<sequence>MEPKLRSPNGSIFTTRRIILVILVVVVGVVGGLIGWAIGRGQTPHNTGGTAMSTAAPTNAPVTNLDEMHKQVIDEMKTANIDKHIKIIRLIHIFIAFVLESIHSYCNRIENARLLTQSGGGATLLAASASAGPICLMHAAVHTIQTLQSKNNMQ</sequence>
<dbReference type="GeneID" id="6758478"/>
<dbReference type="KEGG" id="tad:TRIADDRAFT_61267"/>
<dbReference type="HOGENOM" id="CLU_1706526_0_0_1"/>
<evidence type="ECO:0000313" key="3">
    <source>
        <dbReference type="Proteomes" id="UP000009022"/>
    </source>
</evidence>
<organism evidence="2 3">
    <name type="scientific">Trichoplax adhaerens</name>
    <name type="common">Trichoplax reptans</name>
    <dbReference type="NCBI Taxonomy" id="10228"/>
    <lineage>
        <taxon>Eukaryota</taxon>
        <taxon>Metazoa</taxon>
        <taxon>Placozoa</taxon>
        <taxon>Uniplacotomia</taxon>
        <taxon>Trichoplacea</taxon>
        <taxon>Trichoplacidae</taxon>
        <taxon>Trichoplax</taxon>
    </lineage>
</organism>
<gene>
    <name evidence="2" type="ORF">TRIADDRAFT_61267</name>
</gene>
<feature type="transmembrane region" description="Helical" evidence="1">
    <location>
        <begin position="20"/>
        <end position="38"/>
    </location>
</feature>
<dbReference type="Proteomes" id="UP000009022">
    <property type="component" value="Unassembled WGS sequence"/>
</dbReference>
<dbReference type="EMBL" id="DS985261">
    <property type="protein sequence ID" value="EDV20315.1"/>
    <property type="molecule type" value="Genomic_DNA"/>
</dbReference>
<name>B3SAI1_TRIAD</name>
<proteinExistence type="predicted"/>
<keyword evidence="1" id="KW-1133">Transmembrane helix</keyword>